<comment type="cofactor">
    <cofactor evidence="1">
        <name>Mg(2+)</name>
        <dbReference type="ChEBI" id="CHEBI:18420"/>
    </cofactor>
</comment>
<evidence type="ECO:0000256" key="8">
    <source>
        <dbReference type="SAM" id="MobiDB-lite"/>
    </source>
</evidence>
<name>A0A5J5E8R5_9BIFI</name>
<proteinExistence type="predicted"/>
<sequence length="191" mass="21083">MKSIAELREERVRSHISQSAAAQSMGTTQSALSRAEREGNPTQDFLQRYERALAALISDNPSNSATNADSGDAADIENLSSAGSGSPLEIATLKLIVAQLVERHHIDEMYVYGSVARGDARPDSDVDLIYRLKPGASYSIMEKQQLVDDLESLLRRKVSLISYDSLLRHAKRSRSSKRFLDHITPDLIKVA</sequence>
<organism evidence="10 11">
    <name type="scientific">Bifidobacterium reuteri</name>
    <dbReference type="NCBI Taxonomy" id="983706"/>
    <lineage>
        <taxon>Bacteria</taxon>
        <taxon>Bacillati</taxon>
        <taxon>Actinomycetota</taxon>
        <taxon>Actinomycetes</taxon>
        <taxon>Bifidobacteriales</taxon>
        <taxon>Bifidobacteriaceae</taxon>
        <taxon>Bifidobacterium</taxon>
    </lineage>
</organism>
<dbReference type="InterPro" id="IPR052038">
    <property type="entry name" value="Type-VII_TA_antitoxin"/>
</dbReference>
<dbReference type="SUPFAM" id="SSF47413">
    <property type="entry name" value="lambda repressor-like DNA-binding domains"/>
    <property type="match status" value="1"/>
</dbReference>
<dbReference type="PANTHER" id="PTHR33571:SF12">
    <property type="entry name" value="BSL3053 PROTEIN"/>
    <property type="match status" value="1"/>
</dbReference>
<evidence type="ECO:0000256" key="3">
    <source>
        <dbReference type="ARBA" id="ARBA00022695"/>
    </source>
</evidence>
<dbReference type="Gene3D" id="1.10.260.40">
    <property type="entry name" value="lambda repressor-like DNA-binding domains"/>
    <property type="match status" value="1"/>
</dbReference>
<evidence type="ECO:0000256" key="4">
    <source>
        <dbReference type="ARBA" id="ARBA00022723"/>
    </source>
</evidence>
<dbReference type="CDD" id="cd05403">
    <property type="entry name" value="NT_KNTase_like"/>
    <property type="match status" value="1"/>
</dbReference>
<dbReference type="Pfam" id="PF01381">
    <property type="entry name" value="HTH_3"/>
    <property type="match status" value="1"/>
</dbReference>
<dbReference type="GO" id="GO:0046872">
    <property type="term" value="F:metal ion binding"/>
    <property type="evidence" value="ECO:0007669"/>
    <property type="project" value="UniProtKB-KW"/>
</dbReference>
<dbReference type="InterPro" id="IPR043519">
    <property type="entry name" value="NT_sf"/>
</dbReference>
<dbReference type="Pfam" id="PF18765">
    <property type="entry name" value="Polbeta"/>
    <property type="match status" value="1"/>
</dbReference>
<evidence type="ECO:0000313" key="10">
    <source>
        <dbReference type="EMBL" id="KAA8825894.1"/>
    </source>
</evidence>
<comment type="caution">
    <text evidence="10">The sequence shown here is derived from an EMBL/GenBank/DDBJ whole genome shotgun (WGS) entry which is preliminary data.</text>
</comment>
<dbReference type="AlphaFoldDB" id="A0A5J5E8R5"/>
<dbReference type="GO" id="GO:0016779">
    <property type="term" value="F:nucleotidyltransferase activity"/>
    <property type="evidence" value="ECO:0007669"/>
    <property type="project" value="UniProtKB-KW"/>
</dbReference>
<feature type="compositionally biased region" description="Polar residues" evidence="8">
    <location>
        <begin position="15"/>
        <end position="32"/>
    </location>
</feature>
<dbReference type="InterPro" id="IPR041633">
    <property type="entry name" value="Polbeta"/>
</dbReference>
<feature type="domain" description="HTH cro/C1-type" evidence="9">
    <location>
        <begin position="7"/>
        <end position="60"/>
    </location>
</feature>
<reference evidence="10 11" key="1">
    <citation type="journal article" date="2019" name="Syst. Appl. Microbiol.">
        <title>Characterization of Bifidobacterium species in feaces of the Egyptian fruit bat: Description of B. vespertilionis sp. nov. and B. rousetti sp. nov.</title>
        <authorList>
            <person name="Modesto M."/>
            <person name="Satti M."/>
            <person name="Watanabe K."/>
            <person name="Puglisi E."/>
            <person name="Morelli L."/>
            <person name="Huang C.-H."/>
            <person name="Liou J.-S."/>
            <person name="Miyashita M."/>
            <person name="Tamura T."/>
            <person name="Saito S."/>
            <person name="Mori K."/>
            <person name="Huang L."/>
            <person name="Sciavilla P."/>
            <person name="Sandri C."/>
            <person name="Spiezio C."/>
            <person name="Vitali F."/>
            <person name="Cavalieri D."/>
            <person name="Perpetuini G."/>
            <person name="Tofalo R."/>
            <person name="Bonetti A."/>
            <person name="Arita M."/>
            <person name="Mattarelli P."/>
        </authorList>
    </citation>
    <scope>NUCLEOTIDE SEQUENCE [LARGE SCALE GENOMIC DNA]</scope>
    <source>
        <strain evidence="10 11">RST19</strain>
    </source>
</reference>
<dbReference type="PROSITE" id="PS50943">
    <property type="entry name" value="HTH_CROC1"/>
    <property type="match status" value="1"/>
</dbReference>
<feature type="compositionally biased region" description="Basic and acidic residues" evidence="8">
    <location>
        <begin position="1"/>
        <end position="13"/>
    </location>
</feature>
<dbReference type="EMBL" id="RZUG01000004">
    <property type="protein sequence ID" value="KAA8825894.1"/>
    <property type="molecule type" value="Genomic_DNA"/>
</dbReference>
<keyword evidence="7" id="KW-0460">Magnesium</keyword>
<feature type="region of interest" description="Disordered" evidence="8">
    <location>
        <begin position="1"/>
        <end position="44"/>
    </location>
</feature>
<keyword evidence="4" id="KW-0479">Metal-binding</keyword>
<dbReference type="CDD" id="cd00093">
    <property type="entry name" value="HTH_XRE"/>
    <property type="match status" value="1"/>
</dbReference>
<evidence type="ECO:0000256" key="5">
    <source>
        <dbReference type="ARBA" id="ARBA00022741"/>
    </source>
</evidence>
<evidence type="ECO:0000256" key="1">
    <source>
        <dbReference type="ARBA" id="ARBA00001946"/>
    </source>
</evidence>
<dbReference type="RefSeq" id="WP_150335310.1">
    <property type="nucleotide sequence ID" value="NZ_RZUG01000004.1"/>
</dbReference>
<dbReference type="InterPro" id="IPR001387">
    <property type="entry name" value="Cro/C1-type_HTH"/>
</dbReference>
<evidence type="ECO:0000259" key="9">
    <source>
        <dbReference type="PROSITE" id="PS50943"/>
    </source>
</evidence>
<accession>A0A5J5E8R5</accession>
<dbReference type="Proteomes" id="UP000326251">
    <property type="component" value="Unassembled WGS sequence"/>
</dbReference>
<protein>
    <submittedName>
        <fullName evidence="10">Helix-turn-helix domain-containing protein</fullName>
    </submittedName>
</protein>
<evidence type="ECO:0000256" key="2">
    <source>
        <dbReference type="ARBA" id="ARBA00022679"/>
    </source>
</evidence>
<evidence type="ECO:0000313" key="11">
    <source>
        <dbReference type="Proteomes" id="UP000326251"/>
    </source>
</evidence>
<dbReference type="PANTHER" id="PTHR33571">
    <property type="entry name" value="SSL8005 PROTEIN"/>
    <property type="match status" value="1"/>
</dbReference>
<dbReference type="GO" id="GO:0005524">
    <property type="term" value="F:ATP binding"/>
    <property type="evidence" value="ECO:0007669"/>
    <property type="project" value="UniProtKB-KW"/>
</dbReference>
<keyword evidence="6" id="KW-0067">ATP-binding</keyword>
<keyword evidence="5" id="KW-0547">Nucleotide-binding</keyword>
<evidence type="ECO:0000256" key="6">
    <source>
        <dbReference type="ARBA" id="ARBA00022840"/>
    </source>
</evidence>
<dbReference type="InterPro" id="IPR010982">
    <property type="entry name" value="Lambda_DNA-bd_dom_sf"/>
</dbReference>
<gene>
    <name evidence="10" type="ORF">EMO92_03835</name>
</gene>
<dbReference type="SMART" id="SM00530">
    <property type="entry name" value="HTH_XRE"/>
    <property type="match status" value="1"/>
</dbReference>
<dbReference type="SUPFAM" id="SSF81301">
    <property type="entry name" value="Nucleotidyltransferase"/>
    <property type="match status" value="1"/>
</dbReference>
<dbReference type="Gene3D" id="3.30.460.10">
    <property type="entry name" value="Beta Polymerase, domain 2"/>
    <property type="match status" value="1"/>
</dbReference>
<dbReference type="GO" id="GO:0003677">
    <property type="term" value="F:DNA binding"/>
    <property type="evidence" value="ECO:0007669"/>
    <property type="project" value="InterPro"/>
</dbReference>
<evidence type="ECO:0000256" key="7">
    <source>
        <dbReference type="ARBA" id="ARBA00022842"/>
    </source>
</evidence>
<keyword evidence="2" id="KW-0808">Transferase</keyword>
<keyword evidence="3" id="KW-0548">Nucleotidyltransferase</keyword>